<evidence type="ECO:0000313" key="2">
    <source>
        <dbReference type="EMBL" id="MBL4916785.1"/>
    </source>
</evidence>
<evidence type="ECO:0000313" key="3">
    <source>
        <dbReference type="Proteomes" id="UP000648908"/>
    </source>
</evidence>
<dbReference type="InterPro" id="IPR032466">
    <property type="entry name" value="Metal_Hydrolase"/>
</dbReference>
<dbReference type="Proteomes" id="UP000648908">
    <property type="component" value="Unassembled WGS sequence"/>
</dbReference>
<dbReference type="SUPFAM" id="SSF51556">
    <property type="entry name" value="Metallo-dependent hydrolases"/>
    <property type="match status" value="1"/>
</dbReference>
<gene>
    <name evidence="2" type="ORF">JL811_06075</name>
</gene>
<dbReference type="Pfam" id="PF01979">
    <property type="entry name" value="Amidohydro_1"/>
    <property type="match status" value="1"/>
</dbReference>
<dbReference type="EMBL" id="JAESVN010000002">
    <property type="protein sequence ID" value="MBL4916785.1"/>
    <property type="molecule type" value="Genomic_DNA"/>
</dbReference>
<accession>A0A8K0XZ63</accession>
<dbReference type="RefSeq" id="WP_202687598.1">
    <property type="nucleotide sequence ID" value="NZ_JAESVN010000002.1"/>
</dbReference>
<proteinExistence type="predicted"/>
<dbReference type="InterPro" id="IPR006680">
    <property type="entry name" value="Amidohydro-rel"/>
</dbReference>
<dbReference type="Gene3D" id="3.20.20.140">
    <property type="entry name" value="Metal-dependent hydrolases"/>
    <property type="match status" value="1"/>
</dbReference>
<dbReference type="InterPro" id="IPR011059">
    <property type="entry name" value="Metal-dep_hydrolase_composite"/>
</dbReference>
<dbReference type="InterPro" id="IPR051781">
    <property type="entry name" value="Metallo-dep_Hydrolase"/>
</dbReference>
<keyword evidence="3" id="KW-1185">Reference proteome</keyword>
<protein>
    <submittedName>
        <fullName evidence="2">Amidohydrolase family protein</fullName>
    </submittedName>
</protein>
<dbReference type="GO" id="GO:0016810">
    <property type="term" value="F:hydrolase activity, acting on carbon-nitrogen (but not peptide) bonds"/>
    <property type="evidence" value="ECO:0007669"/>
    <property type="project" value="InterPro"/>
</dbReference>
<sequence>MRSFITARRLIDGKGGVMTGQPVVEIDGARIVALHENAPEGAELRDFGDATILPGLIDTHVHLNMPGNGMLLEEVMREGVEVMLATSVGSALQALGAGITTVRDVGCFGTTAFSVRRALALGYATGARVMAAGAPITITGGHTWYMGGECDGEEALRHKVRALIKDGAEFIKVMGSGGGTLNTASWRPAFTQDEMDAIVSESHRNERRVTVHCLCAESIDIAVRAGVDQIEHAGFIRRNAPQHYDAAVAERLAKSGIPVTTTLAVGATAINAMQQIEGRSPEQDAFLARWQRMLAENVEQFTRLSEAGVTFVAGTDAGWRFTSFDSLVLELQMMEQGGMAVSDCIAAATGRAAGVIGLEDRGILAPGLLADLIVVKGNPLEDLAALHDLDLILQGGVDHLPTPRAQRAAQAMTVPG</sequence>
<dbReference type="AlphaFoldDB" id="A0A8K0XZ63"/>
<dbReference type="PANTHER" id="PTHR43135:SF3">
    <property type="entry name" value="ALPHA-D-RIBOSE 1-METHYLPHOSPHONATE 5-TRIPHOSPHATE DIPHOSPHATASE"/>
    <property type="match status" value="1"/>
</dbReference>
<comment type="caution">
    <text evidence="2">The sequence shown here is derived from an EMBL/GenBank/DDBJ whole genome shotgun (WGS) entry which is preliminary data.</text>
</comment>
<dbReference type="PROSITE" id="PS01137">
    <property type="entry name" value="TATD_1"/>
    <property type="match status" value="1"/>
</dbReference>
<evidence type="ECO:0000259" key="1">
    <source>
        <dbReference type="Pfam" id="PF01979"/>
    </source>
</evidence>
<dbReference type="Gene3D" id="2.30.40.10">
    <property type="entry name" value="Urease, subunit C, domain 1"/>
    <property type="match status" value="1"/>
</dbReference>
<dbReference type="SUPFAM" id="SSF51338">
    <property type="entry name" value="Composite domain of metallo-dependent hydrolases"/>
    <property type="match status" value="1"/>
</dbReference>
<dbReference type="InterPro" id="IPR018228">
    <property type="entry name" value="DNase_TatD-rel_CS"/>
</dbReference>
<reference evidence="2" key="1">
    <citation type="submission" date="2021-01" db="EMBL/GenBank/DDBJ databases">
        <title>Tabrizicola alba sp. nov. a motile alkaliphilic bacterium isolated from a soda lake.</title>
        <authorList>
            <person name="Szuroczki S."/>
            <person name="Abbaszade G."/>
            <person name="Schumann P."/>
            <person name="Toth E."/>
        </authorList>
    </citation>
    <scope>NUCLEOTIDE SEQUENCE</scope>
    <source>
        <strain evidence="2">DMG-N-6</strain>
    </source>
</reference>
<organism evidence="2 3">
    <name type="scientific">Szabonella alba</name>
    <dbReference type="NCBI Taxonomy" id="2804194"/>
    <lineage>
        <taxon>Bacteria</taxon>
        <taxon>Pseudomonadati</taxon>
        <taxon>Pseudomonadota</taxon>
        <taxon>Alphaproteobacteria</taxon>
        <taxon>Rhodobacterales</taxon>
        <taxon>Paracoccaceae</taxon>
        <taxon>Szabonella</taxon>
    </lineage>
</organism>
<feature type="domain" description="Amidohydrolase-related" evidence="1">
    <location>
        <begin position="51"/>
        <end position="386"/>
    </location>
</feature>
<dbReference type="PANTHER" id="PTHR43135">
    <property type="entry name" value="ALPHA-D-RIBOSE 1-METHYLPHOSPHONATE 5-TRIPHOSPHATE DIPHOSPHATASE"/>
    <property type="match status" value="1"/>
</dbReference>
<name>A0A8K0XZ63_9RHOB</name>